<evidence type="ECO:0000313" key="1">
    <source>
        <dbReference type="EMBL" id="MED6155967.1"/>
    </source>
</evidence>
<protein>
    <submittedName>
        <fullName evidence="1">Uncharacterized protein</fullName>
    </submittedName>
</protein>
<proteinExistence type="predicted"/>
<dbReference type="EMBL" id="JASCZI010120853">
    <property type="protein sequence ID" value="MED6155967.1"/>
    <property type="molecule type" value="Genomic_DNA"/>
</dbReference>
<sequence>MEGRLKFEEPKTEMKVDTEPFEVNSSFSEPELFGVNVVGFQFTESDIIEVHPVVVEPEILEANTLIWDHFHIDHPDQPEPKILGVNMAGLSLGSIEDHFCLEPGFLSINMAGFHSLEFDTALGDFEADVRKVFPGGKLIGSGLKSSKRVLNMRLVVKFDAKLLEVILELLVVVEEANTIEAEDVAVKISKASLTRGHHRMLALQGLLP</sequence>
<evidence type="ECO:0000313" key="2">
    <source>
        <dbReference type="Proteomes" id="UP001341840"/>
    </source>
</evidence>
<comment type="caution">
    <text evidence="1">The sequence shown here is derived from an EMBL/GenBank/DDBJ whole genome shotgun (WGS) entry which is preliminary data.</text>
</comment>
<accession>A0ABU6U5P1</accession>
<dbReference type="Proteomes" id="UP001341840">
    <property type="component" value="Unassembled WGS sequence"/>
</dbReference>
<keyword evidence="2" id="KW-1185">Reference proteome</keyword>
<name>A0ABU6U5P1_9FABA</name>
<gene>
    <name evidence="1" type="ORF">PIB30_010312</name>
</gene>
<reference evidence="1 2" key="1">
    <citation type="journal article" date="2023" name="Plants (Basel)">
        <title>Bridging the Gap: Combining Genomics and Transcriptomics Approaches to Understand Stylosanthes scabra, an Orphan Legume from the Brazilian Caatinga.</title>
        <authorList>
            <person name="Ferreira-Neto J.R.C."/>
            <person name="da Silva M.D."/>
            <person name="Binneck E."/>
            <person name="de Melo N.F."/>
            <person name="da Silva R.H."/>
            <person name="de Melo A.L.T.M."/>
            <person name="Pandolfi V."/>
            <person name="Bustamante F.O."/>
            <person name="Brasileiro-Vidal A.C."/>
            <person name="Benko-Iseppon A.M."/>
        </authorList>
    </citation>
    <scope>NUCLEOTIDE SEQUENCE [LARGE SCALE GENOMIC DNA]</scope>
    <source>
        <tissue evidence="1">Leaves</tissue>
    </source>
</reference>
<organism evidence="1 2">
    <name type="scientific">Stylosanthes scabra</name>
    <dbReference type="NCBI Taxonomy" id="79078"/>
    <lineage>
        <taxon>Eukaryota</taxon>
        <taxon>Viridiplantae</taxon>
        <taxon>Streptophyta</taxon>
        <taxon>Embryophyta</taxon>
        <taxon>Tracheophyta</taxon>
        <taxon>Spermatophyta</taxon>
        <taxon>Magnoliopsida</taxon>
        <taxon>eudicotyledons</taxon>
        <taxon>Gunneridae</taxon>
        <taxon>Pentapetalae</taxon>
        <taxon>rosids</taxon>
        <taxon>fabids</taxon>
        <taxon>Fabales</taxon>
        <taxon>Fabaceae</taxon>
        <taxon>Papilionoideae</taxon>
        <taxon>50 kb inversion clade</taxon>
        <taxon>dalbergioids sensu lato</taxon>
        <taxon>Dalbergieae</taxon>
        <taxon>Pterocarpus clade</taxon>
        <taxon>Stylosanthes</taxon>
    </lineage>
</organism>